<dbReference type="Gene3D" id="3.30.360.10">
    <property type="entry name" value="Dihydrodipicolinate Reductase, domain 2"/>
    <property type="match status" value="1"/>
</dbReference>
<dbReference type="SUPFAM" id="SSF55347">
    <property type="entry name" value="Glyceraldehyde-3-phosphate dehydrogenase-like, C-terminal domain"/>
    <property type="match status" value="1"/>
</dbReference>
<dbReference type="GO" id="GO:0000166">
    <property type="term" value="F:nucleotide binding"/>
    <property type="evidence" value="ECO:0007669"/>
    <property type="project" value="InterPro"/>
</dbReference>
<dbReference type="Gene3D" id="3.40.50.720">
    <property type="entry name" value="NAD(P)-binding Rossmann-like Domain"/>
    <property type="match status" value="1"/>
</dbReference>
<evidence type="ECO:0000313" key="4">
    <source>
        <dbReference type="Proteomes" id="UP000266441"/>
    </source>
</evidence>
<comment type="caution">
    <text evidence="3">The sequence shown here is derived from an EMBL/GenBank/DDBJ whole genome shotgun (WGS) entry which is preliminary data.</text>
</comment>
<dbReference type="AlphaFoldDB" id="A0A399CY20"/>
<accession>A0A399CY20</accession>
<feature type="domain" description="Gfo/Idh/MocA-like oxidoreductase bacterial type C-terminal" evidence="2">
    <location>
        <begin position="220"/>
        <end position="271"/>
    </location>
</feature>
<proteinExistence type="predicted"/>
<dbReference type="InterPro" id="IPR006311">
    <property type="entry name" value="TAT_signal"/>
</dbReference>
<dbReference type="InterPro" id="IPR000683">
    <property type="entry name" value="Gfo/Idh/MocA-like_OxRdtase_N"/>
</dbReference>
<protein>
    <submittedName>
        <fullName evidence="3">Gfo/Idh/MocA family oxidoreductase</fullName>
    </submittedName>
</protein>
<dbReference type="RefSeq" id="WP_119352135.1">
    <property type="nucleotide sequence ID" value="NZ_QWET01000030.1"/>
</dbReference>
<dbReference type="PANTHER" id="PTHR43818">
    <property type="entry name" value="BCDNA.GH03377"/>
    <property type="match status" value="1"/>
</dbReference>
<dbReference type="SUPFAM" id="SSF51735">
    <property type="entry name" value="NAD(P)-binding Rossmann-fold domains"/>
    <property type="match status" value="1"/>
</dbReference>
<dbReference type="InterPro" id="IPR050463">
    <property type="entry name" value="Gfo/Idh/MocA_oxidrdct_glycsds"/>
</dbReference>
<name>A0A399CY20_9BACT</name>
<keyword evidence="4" id="KW-1185">Reference proteome</keyword>
<dbReference type="OrthoDB" id="9795543at2"/>
<feature type="domain" description="Gfo/Idh/MocA-like oxidoreductase N-terminal" evidence="1">
    <location>
        <begin position="48"/>
        <end position="171"/>
    </location>
</feature>
<dbReference type="PANTHER" id="PTHR43818:SF10">
    <property type="entry name" value="NADH-DEPENDENT DEHYDROGENASE-RELATED"/>
    <property type="match status" value="1"/>
</dbReference>
<evidence type="ECO:0000313" key="3">
    <source>
        <dbReference type="EMBL" id="RIH62960.1"/>
    </source>
</evidence>
<evidence type="ECO:0000259" key="2">
    <source>
        <dbReference type="Pfam" id="PF19051"/>
    </source>
</evidence>
<dbReference type="Pfam" id="PF01408">
    <property type="entry name" value="GFO_IDH_MocA"/>
    <property type="match status" value="1"/>
</dbReference>
<sequence>MTEQKQIPRRDFIKTSAVVASALTVPALFTPGCAEDKAEKKQWPAGKLNIAVVGLGMGYSNMRNCMEENIVALCDVDERRTKGRLDEFKENYPDKTVPYDYQDYKKMFAEIGDQIDAVIIATPDHTHAKITLDAMKLGKHVYCQKPLTHSVYESRILTQAAEKYNVATQMGNQGASGDQVAWICESIWNGDIGEIKEVHAWTNRPIWPQCLNRPEDTPRKPSELDWDLWLGPAPQRPYSPWYHPWNWRGWFDFGTGALGDMACHILDPVMRSLRLKYPTGIQASSSKWTIESPPESEKITYYFPEREKYRNVEMPAVEVTWYDGGLMPNRPAELKDGEMMGDRDGGVLFIGSKGKMMCGCYGKDPKRLPTDQFKEYAPEINERIVPGGIGGHEKDWIRACKEDPTVRVKTKSHFGYAGPFNEVVVMGTVAARLSGLRRILEWDGKNMQFTNINKGEKIGLPKFVKLDDDSGVPKYKSEYEEVDALEYAQNLIKRKPRDGWELIL</sequence>
<dbReference type="PROSITE" id="PS51318">
    <property type="entry name" value="TAT"/>
    <property type="match status" value="1"/>
</dbReference>
<dbReference type="InterPro" id="IPR036291">
    <property type="entry name" value="NAD(P)-bd_dom_sf"/>
</dbReference>
<evidence type="ECO:0000259" key="1">
    <source>
        <dbReference type="Pfam" id="PF01408"/>
    </source>
</evidence>
<organism evidence="3 4">
    <name type="scientific">Mariniphaga sediminis</name>
    <dbReference type="NCBI Taxonomy" id="1628158"/>
    <lineage>
        <taxon>Bacteria</taxon>
        <taxon>Pseudomonadati</taxon>
        <taxon>Bacteroidota</taxon>
        <taxon>Bacteroidia</taxon>
        <taxon>Marinilabiliales</taxon>
        <taxon>Prolixibacteraceae</taxon>
        <taxon>Mariniphaga</taxon>
    </lineage>
</organism>
<reference evidence="3 4" key="1">
    <citation type="journal article" date="2015" name="Int. J. Syst. Evol. Microbiol.">
        <title>Mariniphaga sediminis sp. nov., isolated from coastal sediment.</title>
        <authorList>
            <person name="Wang F.Q."/>
            <person name="Shen Q.Y."/>
            <person name="Chen G.J."/>
            <person name="Du Z.J."/>
        </authorList>
    </citation>
    <scope>NUCLEOTIDE SEQUENCE [LARGE SCALE GENOMIC DNA]</scope>
    <source>
        <strain evidence="3 4">SY21</strain>
    </source>
</reference>
<dbReference type="InterPro" id="IPR043906">
    <property type="entry name" value="Gfo/Idh/MocA_OxRdtase_bact_C"/>
</dbReference>
<dbReference type="Proteomes" id="UP000266441">
    <property type="component" value="Unassembled WGS sequence"/>
</dbReference>
<dbReference type="EMBL" id="QWET01000030">
    <property type="protein sequence ID" value="RIH62960.1"/>
    <property type="molecule type" value="Genomic_DNA"/>
</dbReference>
<gene>
    <name evidence="3" type="ORF">D1164_22360</name>
</gene>
<dbReference type="Pfam" id="PF19051">
    <property type="entry name" value="GFO_IDH_MocA_C2"/>
    <property type="match status" value="1"/>
</dbReference>